<evidence type="ECO:0000313" key="2">
    <source>
        <dbReference type="EMBL" id="KAK6330406.1"/>
    </source>
</evidence>
<dbReference type="EMBL" id="JAVHNQ010000018">
    <property type="protein sequence ID" value="KAK6330406.1"/>
    <property type="molecule type" value="Genomic_DNA"/>
</dbReference>
<dbReference type="AlphaFoldDB" id="A0AAV9TXK2"/>
<name>A0AAV9TXK2_9PEZI</name>
<dbReference type="Proteomes" id="UP001375240">
    <property type="component" value="Unassembled WGS sequence"/>
</dbReference>
<accession>A0AAV9TXK2</accession>
<keyword evidence="3" id="KW-1185">Reference proteome</keyword>
<organism evidence="2 3">
    <name type="scientific">Orbilia brochopaga</name>
    <dbReference type="NCBI Taxonomy" id="3140254"/>
    <lineage>
        <taxon>Eukaryota</taxon>
        <taxon>Fungi</taxon>
        <taxon>Dikarya</taxon>
        <taxon>Ascomycota</taxon>
        <taxon>Pezizomycotina</taxon>
        <taxon>Orbiliomycetes</taxon>
        <taxon>Orbiliales</taxon>
        <taxon>Orbiliaceae</taxon>
        <taxon>Orbilia</taxon>
    </lineage>
</organism>
<reference evidence="2 3" key="1">
    <citation type="submission" date="2019-10" db="EMBL/GenBank/DDBJ databases">
        <authorList>
            <person name="Palmer J.M."/>
        </authorList>
    </citation>
    <scope>NUCLEOTIDE SEQUENCE [LARGE SCALE GENOMIC DNA]</scope>
    <source>
        <strain evidence="2 3">TWF696</strain>
    </source>
</reference>
<dbReference type="PANTHER" id="PTHR39603:SF1">
    <property type="entry name" value="CYANOVIRIN-N DOMAIN-CONTAINING PROTEIN"/>
    <property type="match status" value="1"/>
</dbReference>
<sequence>MVGFTKSAVTVLALLGATYAAPAPEVDYASILIPGPGLPSVKELGLTNADLTKPLPTGVELNNGIEERSANPGKELFKRYDPFCGIADRGGCNANDAAACFNYLRNLNERRCEVSGVIRMCVVGRCQWYGRSFGKGFASSFCRDVAWGGKWVLDNCNRGGRISGSNAAGGNGNLVVDIFEE</sequence>
<protein>
    <submittedName>
        <fullName evidence="2">Uncharacterized protein</fullName>
    </submittedName>
</protein>
<feature type="signal peptide" evidence="1">
    <location>
        <begin position="1"/>
        <end position="20"/>
    </location>
</feature>
<dbReference type="PANTHER" id="PTHR39603">
    <property type="entry name" value="CYANOVIRIN-N DOMAIN-CONTAINING PROTEIN"/>
    <property type="match status" value="1"/>
</dbReference>
<gene>
    <name evidence="2" type="ORF">TWF696_003503</name>
</gene>
<feature type="chain" id="PRO_5043676210" evidence="1">
    <location>
        <begin position="21"/>
        <end position="181"/>
    </location>
</feature>
<evidence type="ECO:0000256" key="1">
    <source>
        <dbReference type="SAM" id="SignalP"/>
    </source>
</evidence>
<proteinExistence type="predicted"/>
<comment type="caution">
    <text evidence="2">The sequence shown here is derived from an EMBL/GenBank/DDBJ whole genome shotgun (WGS) entry which is preliminary data.</text>
</comment>
<evidence type="ECO:0000313" key="3">
    <source>
        <dbReference type="Proteomes" id="UP001375240"/>
    </source>
</evidence>
<keyword evidence="1" id="KW-0732">Signal</keyword>